<evidence type="ECO:0000256" key="6">
    <source>
        <dbReference type="ARBA" id="ARBA00022692"/>
    </source>
</evidence>
<feature type="transmembrane region" description="Helical" evidence="9">
    <location>
        <begin position="471"/>
        <end position="498"/>
    </location>
</feature>
<dbReference type="FunFam" id="3.30.70.1430:FF:000001">
    <property type="entry name" value="Efflux pump membrane transporter"/>
    <property type="match status" value="1"/>
</dbReference>
<dbReference type="Gene3D" id="3.30.70.1320">
    <property type="entry name" value="Multidrug efflux transporter AcrB pore domain like"/>
    <property type="match status" value="1"/>
</dbReference>
<dbReference type="SUPFAM" id="SSF82693">
    <property type="entry name" value="Multidrug efflux transporter AcrB pore domain, PN1, PN2, PC1 and PC2 subdomains"/>
    <property type="match status" value="4"/>
</dbReference>
<dbReference type="InterPro" id="IPR001036">
    <property type="entry name" value="Acrflvin-R"/>
</dbReference>
<evidence type="ECO:0000256" key="3">
    <source>
        <dbReference type="ARBA" id="ARBA00022448"/>
    </source>
</evidence>
<accession>A0A380ML05</accession>
<dbReference type="Proteomes" id="UP000254575">
    <property type="component" value="Unassembled WGS sequence"/>
</dbReference>
<feature type="transmembrane region" description="Helical" evidence="9">
    <location>
        <begin position="965"/>
        <end position="986"/>
    </location>
</feature>
<keyword evidence="5 9" id="KW-0997">Cell inner membrane</keyword>
<comment type="caution">
    <text evidence="9">Lacks conserved residue(s) required for the propagation of feature annotation.</text>
</comment>
<evidence type="ECO:0000256" key="1">
    <source>
        <dbReference type="ARBA" id="ARBA00004429"/>
    </source>
</evidence>
<evidence type="ECO:0000313" key="11">
    <source>
        <dbReference type="Proteomes" id="UP000254575"/>
    </source>
</evidence>
<dbReference type="PANTHER" id="PTHR32063">
    <property type="match status" value="1"/>
</dbReference>
<feature type="transmembrane region" description="Helical" evidence="9">
    <location>
        <begin position="367"/>
        <end position="387"/>
    </location>
</feature>
<keyword evidence="4" id="KW-1003">Cell membrane</keyword>
<feature type="transmembrane region" description="Helical" evidence="9">
    <location>
        <begin position="895"/>
        <end position="915"/>
    </location>
</feature>
<evidence type="ECO:0000256" key="2">
    <source>
        <dbReference type="ARBA" id="ARBA00010942"/>
    </source>
</evidence>
<dbReference type="Gene3D" id="1.20.1640.10">
    <property type="entry name" value="Multidrug efflux transporter AcrB transmembrane domain"/>
    <property type="match status" value="2"/>
</dbReference>
<dbReference type="OrthoDB" id="5613295at2"/>
<name>A0A380ML05_9GAMM</name>
<dbReference type="InterPro" id="IPR004764">
    <property type="entry name" value="MdtF-like"/>
</dbReference>
<keyword evidence="3 9" id="KW-0813">Transport</keyword>
<feature type="transmembrane region" description="Helical" evidence="9">
    <location>
        <begin position="998"/>
        <end position="1023"/>
    </location>
</feature>
<keyword evidence="6 9" id="KW-0812">Transmembrane</keyword>
<reference evidence="10 11" key="1">
    <citation type="submission" date="2018-06" db="EMBL/GenBank/DDBJ databases">
        <authorList>
            <consortium name="Pathogen Informatics"/>
            <person name="Doyle S."/>
        </authorList>
    </citation>
    <scope>NUCLEOTIDE SEQUENCE [LARGE SCALE GENOMIC DNA]</scope>
    <source>
        <strain evidence="10 11">NCTC10717</strain>
    </source>
</reference>
<dbReference type="Pfam" id="PF00873">
    <property type="entry name" value="ACR_tran"/>
    <property type="match status" value="1"/>
</dbReference>
<dbReference type="Gene3D" id="3.30.2090.10">
    <property type="entry name" value="Multidrug efflux transporter AcrB TolC docking domain, DN and DC subdomains"/>
    <property type="match status" value="2"/>
</dbReference>
<dbReference type="PRINTS" id="PR00702">
    <property type="entry name" value="ACRIFLAVINRP"/>
</dbReference>
<evidence type="ECO:0000313" key="10">
    <source>
        <dbReference type="EMBL" id="SUO92527.1"/>
    </source>
</evidence>
<organism evidence="10 11">
    <name type="scientific">Suttonella indologenes</name>
    <dbReference type="NCBI Taxonomy" id="13276"/>
    <lineage>
        <taxon>Bacteria</taxon>
        <taxon>Pseudomonadati</taxon>
        <taxon>Pseudomonadota</taxon>
        <taxon>Gammaproteobacteria</taxon>
        <taxon>Cardiobacteriales</taxon>
        <taxon>Cardiobacteriaceae</taxon>
        <taxon>Suttonella</taxon>
    </lineage>
</organism>
<keyword evidence="8 9" id="KW-0472">Membrane</keyword>
<dbReference type="SUPFAM" id="SSF82866">
    <property type="entry name" value="Multidrug efflux transporter AcrB transmembrane domain"/>
    <property type="match status" value="2"/>
</dbReference>
<dbReference type="RefSeq" id="WP_115217878.1">
    <property type="nucleotide sequence ID" value="NZ_UHIA01000003.1"/>
</dbReference>
<feature type="transmembrane region" description="Helical" evidence="9">
    <location>
        <begin position="435"/>
        <end position="459"/>
    </location>
</feature>
<dbReference type="EMBL" id="UHIA01000003">
    <property type="protein sequence ID" value="SUO92527.1"/>
    <property type="molecule type" value="Genomic_DNA"/>
</dbReference>
<evidence type="ECO:0000256" key="9">
    <source>
        <dbReference type="RuleBase" id="RU364070"/>
    </source>
</evidence>
<dbReference type="Gene3D" id="3.30.70.1430">
    <property type="entry name" value="Multidrug efflux transporter AcrB pore domain"/>
    <property type="match status" value="2"/>
</dbReference>
<dbReference type="GO" id="GO:0005886">
    <property type="term" value="C:plasma membrane"/>
    <property type="evidence" value="ECO:0007669"/>
    <property type="project" value="UniProtKB-SubCell"/>
</dbReference>
<feature type="transmembrane region" description="Helical" evidence="9">
    <location>
        <begin position="393"/>
        <end position="414"/>
    </location>
</feature>
<keyword evidence="7 9" id="KW-1133">Transmembrane helix</keyword>
<comment type="similarity">
    <text evidence="2 9">Belongs to the resistance-nodulation-cell division (RND) (TC 2.A.6) family.</text>
</comment>
<evidence type="ECO:0000256" key="8">
    <source>
        <dbReference type="ARBA" id="ARBA00023136"/>
    </source>
</evidence>
<feature type="transmembrane region" description="Helical" evidence="9">
    <location>
        <begin position="341"/>
        <end position="360"/>
    </location>
</feature>
<gene>
    <name evidence="10" type="primary">acrB</name>
    <name evidence="10" type="ORF">NCTC10717_00599</name>
</gene>
<dbReference type="GO" id="GO:0015562">
    <property type="term" value="F:efflux transmembrane transporter activity"/>
    <property type="evidence" value="ECO:0007669"/>
    <property type="project" value="InterPro"/>
</dbReference>
<dbReference type="FunFam" id="1.20.1640.10:FF:000001">
    <property type="entry name" value="Efflux pump membrane transporter"/>
    <property type="match status" value="1"/>
</dbReference>
<dbReference type="SUPFAM" id="SSF82714">
    <property type="entry name" value="Multidrug efflux transporter AcrB TolC docking domain, DN and DC subdomains"/>
    <property type="match status" value="2"/>
</dbReference>
<dbReference type="NCBIfam" id="TIGR00915">
    <property type="entry name" value="2A0602"/>
    <property type="match status" value="1"/>
</dbReference>
<dbReference type="PANTHER" id="PTHR32063:SF13">
    <property type="entry name" value="MULTIDRUG EFFLUX PUMP SUBUNIT ACRB-RELATED"/>
    <property type="match status" value="1"/>
</dbReference>
<proteinExistence type="inferred from homology"/>
<comment type="subcellular location">
    <subcellularLocation>
        <location evidence="1 9">Cell inner membrane</location>
        <topology evidence="1 9">Multi-pass membrane protein</topology>
    </subcellularLocation>
</comment>
<sequence>MARFFIDRPIFAWVLAIFIMLAGLFSVTKLPIEQYPSVSAPTVNISFFYTGASAQTIQDSVISIIEEQMNGVEGLDYMVSQAYSSGAGSIALTFKSGTNEDLAQVDVQNKLSQVEARLPQSVRNTGITVETSGSSFLLFTMLFAEEGSNKDIKEISDYAVRTVKPDLQRTEGVGSVQVFGSEQAMRVWVDPQKLKNYGLSFADVSAAIASQNVQISAGSLGALPAVEGQQFTAAINVFGQLEDVDAFENIVVKYEGSGAAVRIKDVATVEIGNQSYSTVARLNGRPAVGIGVQLTSSGNAVAVAQEIRQKMETMAQYFPEGIAWDIPYDTSLFINLSLKKVFYTLLEAVGLVFVVMYLFLQNIRYTIIPTVVVPISLLGAVALMYPLGLSINVLTMFAMVLVIGIVVDDAIVVVENIERLMVEEGLTPYQAAHKGMTQITGAVIGITLVLVSVFIPMAFLTGAQGAIYRQFSLVMAASIGFSAFMALSLTPALCATLLKPAREDHHEKKGFFGWFNRVFKKITRAYQASVGKMIRLSYFMMLVFVGLTAGALFLFRMIPTSFLPTEDQGNVLATYQLPSGATQERARAMLEKAESMIRSEPAVKNMVSVLGFSFSGQGQNMALSFMTLKDWSERTGEGQDAMSLSGKFNGMFQQINEAFIFALTPPAIPSLGVSSGFSMYLQDRNNQGHAALLAARNQMLGMAVQSEVLTGVRPSGLADAPQLRIDIDRDAAFAQGVPLSAIASTLGNALGSNYVNDFPNQGRMQRVYVMAQAKSRMQPEDILALTVPSSTGKLVPLSSVASLHWITAAEQMTRYNGFSAMAIEGGAAPGKSTGEAMAEVLALAQKLPPGFAVEWTGQSLEEVRAGNSELFIYAFSALAVFLCLAALYESWSVPFAVLLVIPLGILGVAVGNYFRGYENDIYFKIGMITVMGLSAKNAILIIEFAKDLQLQGMTKVRAAMSAAALRFRPIIMTSFAFIAGVVPLYFASGASSASQRAIGTSVLWGMLIGTVLAVFLVPIYYVVVRKVFGGGHDVKDKYVKAALDVNKGQTA</sequence>
<dbReference type="GO" id="GO:0009636">
    <property type="term" value="P:response to toxic substance"/>
    <property type="evidence" value="ECO:0007669"/>
    <property type="project" value="UniProtKB-ARBA"/>
</dbReference>
<dbReference type="AlphaFoldDB" id="A0A380ML05"/>
<evidence type="ECO:0000256" key="5">
    <source>
        <dbReference type="ARBA" id="ARBA00022519"/>
    </source>
</evidence>
<feature type="transmembrane region" description="Helical" evidence="9">
    <location>
        <begin position="536"/>
        <end position="558"/>
    </location>
</feature>
<dbReference type="GO" id="GO:0042910">
    <property type="term" value="F:xenobiotic transmembrane transporter activity"/>
    <property type="evidence" value="ECO:0007669"/>
    <property type="project" value="TreeGrafter"/>
</dbReference>
<feature type="transmembrane region" description="Helical" evidence="9">
    <location>
        <begin position="870"/>
        <end position="888"/>
    </location>
</feature>
<protein>
    <recommendedName>
        <fullName evidence="9">Efflux pump membrane transporter</fullName>
    </recommendedName>
</protein>
<dbReference type="Gene3D" id="3.30.70.1440">
    <property type="entry name" value="Multidrug efflux transporter AcrB pore domain"/>
    <property type="match status" value="1"/>
</dbReference>
<keyword evidence="11" id="KW-1185">Reference proteome</keyword>
<evidence type="ECO:0000256" key="7">
    <source>
        <dbReference type="ARBA" id="ARBA00022989"/>
    </source>
</evidence>
<dbReference type="NCBIfam" id="NF000282">
    <property type="entry name" value="RND_permease_1"/>
    <property type="match status" value="1"/>
</dbReference>
<dbReference type="InterPro" id="IPR027463">
    <property type="entry name" value="AcrB_DN_DC_subdom"/>
</dbReference>
<evidence type="ECO:0000256" key="4">
    <source>
        <dbReference type="ARBA" id="ARBA00022475"/>
    </source>
</evidence>